<comment type="caution">
    <text evidence="1">The sequence shown here is derived from an EMBL/GenBank/DDBJ whole genome shotgun (WGS) entry which is preliminary data.</text>
</comment>
<gene>
    <name evidence="1" type="ORF">E0T03_24840</name>
</gene>
<dbReference type="EMBL" id="AAIONP010000053">
    <property type="protein sequence ID" value="ECG4923141.1"/>
    <property type="molecule type" value="Genomic_DNA"/>
</dbReference>
<organism evidence="1">
    <name type="scientific">Salmonella enterica subsp. enterica serovar Vitkin</name>
    <dbReference type="NCBI Taxonomy" id="2565162"/>
    <lineage>
        <taxon>Bacteria</taxon>
        <taxon>Pseudomonadati</taxon>
        <taxon>Pseudomonadota</taxon>
        <taxon>Gammaproteobacteria</taxon>
        <taxon>Enterobacterales</taxon>
        <taxon>Enterobacteriaceae</taxon>
        <taxon>Salmonella</taxon>
    </lineage>
</organism>
<protein>
    <submittedName>
        <fullName evidence="1">Uncharacterized protein</fullName>
    </submittedName>
</protein>
<evidence type="ECO:0000313" key="1">
    <source>
        <dbReference type="EMBL" id="ECG4923141.1"/>
    </source>
</evidence>
<reference evidence="1" key="1">
    <citation type="submission" date="2019-03" db="EMBL/GenBank/DDBJ databases">
        <authorList>
            <person name="Ashton P.M."/>
            <person name="Dallman T."/>
            <person name="Nair S."/>
            <person name="De Pinna E."/>
            <person name="Peters T."/>
            <person name="Grant K."/>
        </authorList>
    </citation>
    <scope>NUCLEOTIDE SEQUENCE [LARGE SCALE GENOMIC DNA]</scope>
    <source>
        <strain evidence="1">313260</strain>
    </source>
</reference>
<dbReference type="AlphaFoldDB" id="A0A5I5A5E5"/>
<proteinExistence type="predicted"/>
<dbReference type="Proteomes" id="UP000839561">
    <property type="component" value="Unassembled WGS sequence"/>
</dbReference>
<accession>A0A5I5A5E5</accession>
<name>A0A5I5A5E5_SALET</name>
<sequence>MATIQPRGKTPNKRFQFSAPTEIVDEFMSKKEQLEAHELAIDLTDDFVKVLKDAIKMMDKRLTEVKESQNTSNITGANSLTNA</sequence>